<organism evidence="12 13">
    <name type="scientific">Orbilia oligospora</name>
    <name type="common">Nematode-trapping fungus</name>
    <name type="synonym">Arthrobotrys oligospora</name>
    <dbReference type="NCBI Taxonomy" id="2813651"/>
    <lineage>
        <taxon>Eukaryota</taxon>
        <taxon>Fungi</taxon>
        <taxon>Dikarya</taxon>
        <taxon>Ascomycota</taxon>
        <taxon>Pezizomycotina</taxon>
        <taxon>Orbiliomycetes</taxon>
        <taxon>Orbiliales</taxon>
        <taxon>Orbiliaceae</taxon>
        <taxon>Orbilia</taxon>
    </lineage>
</organism>
<feature type="compositionally biased region" description="Pro residues" evidence="11">
    <location>
        <begin position="313"/>
        <end position="323"/>
    </location>
</feature>
<comment type="caution">
    <text evidence="10">Lacks conserved residue(s) required for the propagation of feature annotation.</text>
</comment>
<dbReference type="Gene3D" id="3.40.50.300">
    <property type="entry name" value="P-loop containing nucleotide triphosphate hydrolases"/>
    <property type="match status" value="1"/>
</dbReference>
<dbReference type="Pfam" id="PF04161">
    <property type="entry name" value="Arv1"/>
    <property type="match status" value="1"/>
</dbReference>
<reference evidence="12 13" key="1">
    <citation type="submission" date="2019-06" db="EMBL/GenBank/DDBJ databases">
        <authorList>
            <person name="Palmer J.M."/>
        </authorList>
    </citation>
    <scope>NUCLEOTIDE SEQUENCE [LARGE SCALE GENOMIC DNA]</scope>
    <source>
        <strain evidence="12 13">TWF788</strain>
    </source>
</reference>
<dbReference type="AlphaFoldDB" id="A0A7C8KB07"/>
<dbReference type="GO" id="GO:0005789">
    <property type="term" value="C:endoplasmic reticulum membrane"/>
    <property type="evidence" value="ECO:0007669"/>
    <property type="project" value="UniProtKB-SubCell"/>
</dbReference>
<comment type="caution">
    <text evidence="12">The sequence shown here is derived from an EMBL/GenBank/DDBJ whole genome shotgun (WGS) entry which is preliminary data.</text>
</comment>
<dbReference type="GO" id="GO:0032366">
    <property type="term" value="P:intracellular sterol transport"/>
    <property type="evidence" value="ECO:0007669"/>
    <property type="project" value="UniProtKB-UniRule"/>
</dbReference>
<feature type="compositionally biased region" description="Low complexity" evidence="11">
    <location>
        <begin position="296"/>
        <end position="312"/>
    </location>
</feature>
<evidence type="ECO:0000256" key="9">
    <source>
        <dbReference type="ARBA" id="ARBA00023136"/>
    </source>
</evidence>
<dbReference type="Proteomes" id="UP000479691">
    <property type="component" value="Unassembled WGS sequence"/>
</dbReference>
<dbReference type="GO" id="GO:0032541">
    <property type="term" value="C:cortical endoplasmic reticulum"/>
    <property type="evidence" value="ECO:0007669"/>
    <property type="project" value="TreeGrafter"/>
</dbReference>
<keyword evidence="10" id="KW-0746">Sphingolipid metabolism</keyword>
<dbReference type="GO" id="GO:0016125">
    <property type="term" value="P:sterol metabolic process"/>
    <property type="evidence" value="ECO:0007669"/>
    <property type="project" value="UniProtKB-UniRule"/>
</dbReference>
<dbReference type="InterPro" id="IPR027417">
    <property type="entry name" value="P-loop_NTPase"/>
</dbReference>
<evidence type="ECO:0000313" key="13">
    <source>
        <dbReference type="Proteomes" id="UP000479691"/>
    </source>
</evidence>
<sequence length="918" mass="101566">MGKVCIECKYPVPVLYTTSQAAYDRKTGSPVRLTQCPRCKHFADKYVEHDFVVLFIDMVLIKPQVYRHLLFNRLQVAEDDKPDRSIIRLGVLLLLFDVYLTWARIEKQAPTPSTTSTLGILNQQPIVIQYIFFLLLCLTETIIFHSTIRFISFYYYGFTKPNAVSTALLVSSCTKLFPILMVIWNYDVPAAAKSVGWAVVVNNLEALRILLDVSYPKAALLAFSGALVRSLSTNMILYWTGLPMSGWGFEGRGSWKGCPTPTWSSFEILVDWGKEKKAPSPTPGYETTPAPPPQPTAKVPAPAPQSTAKAPAAPQPTQAPAPGPSNASPPSLFTPPTLPPPPAGVDIQEAAPATLNHPERQDDPKPSNNDPNQGPVQGSATNTATNIPKNQPQSSDAPGEGAYPTPKGTPAIPEISRKETVQHWWDAPHPDPEDASTDDSRSRLEELVSNADSLFVNRKSKASIRNALEYIPLFTSDLLGSASDVALPPQFAVFGKFLGPESVDSSEQRLLLLNTNTPWTTFICGLQGSGKSHSLTAMLESCLIRDRTIGRLQKPLSGLVFHYSPYHSNVESEPCEAAHLASMRDTSKNSLAPQVTVLVSRSNIANMRTAYANIPNVTIKEFQLNPKQLNIDTMFDLMSVRENSGILYMDIVRRVLRDMAIENNATGEPFDYDKFKKLLFQGELAGMQSRPLKQRLTILESFIGPKDSPNLFHATPGTLTILDLTCPFVDSETACVLFGICNQLFTSAPKHSGKIIALDEAHRYMTDNASASVKRFAQSIIGNIRVQRHLGLRTIVSTQDPFIHPELMELSSMVIFHRFDIPRWFEEIRKHVGFQTKTQAPEPSQNVWGEEELQKAEADIFDRIKSLDTGEACIYCPQLVTPENSWGVSTLKKFGNGVFKVMIRQKITIDGGASRNVL</sequence>
<protein>
    <recommendedName>
        <fullName evidence="10">Protein ARV</fullName>
    </recommendedName>
</protein>
<dbReference type="SUPFAM" id="SSF52540">
    <property type="entry name" value="P-loop containing nucleoside triphosphate hydrolases"/>
    <property type="match status" value="1"/>
</dbReference>
<evidence type="ECO:0000256" key="3">
    <source>
        <dbReference type="ARBA" id="ARBA00022448"/>
    </source>
</evidence>
<dbReference type="EMBL" id="JAABOE010000099">
    <property type="protein sequence ID" value="KAF3166448.1"/>
    <property type="molecule type" value="Genomic_DNA"/>
</dbReference>
<comment type="similarity">
    <text evidence="2 10">Belongs to the ARV1 family.</text>
</comment>
<keyword evidence="7 10" id="KW-0445">Lipid transport</keyword>
<evidence type="ECO:0000256" key="7">
    <source>
        <dbReference type="ARBA" id="ARBA00023055"/>
    </source>
</evidence>
<proteinExistence type="inferred from homology"/>
<evidence type="ECO:0000256" key="8">
    <source>
        <dbReference type="ARBA" id="ARBA00023098"/>
    </source>
</evidence>
<keyword evidence="3 10" id="KW-0813">Transport</keyword>
<dbReference type="GO" id="GO:0000139">
    <property type="term" value="C:Golgi membrane"/>
    <property type="evidence" value="ECO:0007669"/>
    <property type="project" value="UniProtKB-SubCell"/>
</dbReference>
<keyword evidence="5 10" id="KW-0256">Endoplasmic reticulum</keyword>
<gene>
    <name evidence="12" type="ORF">TWF788_011614</name>
</gene>
<evidence type="ECO:0000256" key="4">
    <source>
        <dbReference type="ARBA" id="ARBA00022692"/>
    </source>
</evidence>
<feature type="compositionally biased region" description="Polar residues" evidence="11">
    <location>
        <begin position="366"/>
        <end position="396"/>
    </location>
</feature>
<feature type="transmembrane region" description="Helical" evidence="10">
    <location>
        <begin position="125"/>
        <end position="151"/>
    </location>
</feature>
<evidence type="ECO:0000256" key="1">
    <source>
        <dbReference type="ARBA" id="ARBA00004477"/>
    </source>
</evidence>
<comment type="function">
    <text evidence="10">Mediator of sterol homeostasis involved in sterol uptake, trafficking and distribution into membranes.</text>
</comment>
<evidence type="ECO:0000256" key="5">
    <source>
        <dbReference type="ARBA" id="ARBA00022824"/>
    </source>
</evidence>
<accession>A0A7C8KB07</accession>
<keyword evidence="10" id="KW-0333">Golgi apparatus</keyword>
<dbReference type="InterPro" id="IPR007290">
    <property type="entry name" value="Arv1"/>
</dbReference>
<keyword evidence="6 10" id="KW-1133">Transmembrane helix</keyword>
<name>A0A7C8KB07_ORBOL</name>
<dbReference type="GO" id="GO:0097036">
    <property type="term" value="P:regulation of plasma membrane sterol distribution"/>
    <property type="evidence" value="ECO:0007669"/>
    <property type="project" value="UniProtKB-UniRule"/>
</dbReference>
<keyword evidence="9 10" id="KW-0472">Membrane</keyword>
<evidence type="ECO:0000256" key="11">
    <source>
        <dbReference type="SAM" id="MobiDB-lite"/>
    </source>
</evidence>
<comment type="function">
    <text evidence="10">Regulates also the sphingolipid metabolism.</text>
</comment>
<dbReference type="GO" id="GO:0006665">
    <property type="term" value="P:sphingolipid metabolic process"/>
    <property type="evidence" value="ECO:0007669"/>
    <property type="project" value="UniProtKB-UniRule"/>
</dbReference>
<evidence type="ECO:0000313" key="12">
    <source>
        <dbReference type="EMBL" id="KAF3166448.1"/>
    </source>
</evidence>
<dbReference type="PANTHER" id="PTHR14467:SF0">
    <property type="entry name" value="PROTEIN ARV1"/>
    <property type="match status" value="1"/>
</dbReference>
<feature type="compositionally biased region" description="Pro residues" evidence="11">
    <location>
        <begin position="332"/>
        <end position="343"/>
    </location>
</feature>
<keyword evidence="4 10" id="KW-0812">Transmembrane</keyword>
<keyword evidence="8 10" id="KW-0443">Lipid metabolism</keyword>
<feature type="region of interest" description="Disordered" evidence="11">
    <location>
        <begin position="276"/>
        <end position="412"/>
    </location>
</feature>
<evidence type="ECO:0000256" key="2">
    <source>
        <dbReference type="ARBA" id="ARBA00009187"/>
    </source>
</evidence>
<comment type="subcellular location">
    <subcellularLocation>
        <location evidence="1 10">Endoplasmic reticulum membrane</location>
        <topology evidence="1 10">Multi-pass membrane protein</topology>
    </subcellularLocation>
    <subcellularLocation>
        <location evidence="10">Golgi apparatus membrane</location>
        <topology evidence="10">Multi-pass membrane protein</topology>
    </subcellularLocation>
</comment>
<evidence type="ECO:0000256" key="10">
    <source>
        <dbReference type="RuleBase" id="RU368065"/>
    </source>
</evidence>
<dbReference type="PANTHER" id="PTHR14467">
    <property type="entry name" value="ARV1"/>
    <property type="match status" value="1"/>
</dbReference>
<evidence type="ECO:0000256" key="6">
    <source>
        <dbReference type="ARBA" id="ARBA00022989"/>
    </source>
</evidence>